<evidence type="ECO:0000313" key="3">
    <source>
        <dbReference type="Proteomes" id="UP001279734"/>
    </source>
</evidence>
<accession>A0AAD3TI12</accession>
<reference evidence="2" key="1">
    <citation type="submission" date="2023-05" db="EMBL/GenBank/DDBJ databases">
        <title>Nepenthes gracilis genome sequencing.</title>
        <authorList>
            <person name="Fukushima K."/>
        </authorList>
    </citation>
    <scope>NUCLEOTIDE SEQUENCE</scope>
    <source>
        <strain evidence="2">SING2019-196</strain>
    </source>
</reference>
<keyword evidence="1" id="KW-0812">Transmembrane</keyword>
<keyword evidence="1" id="KW-1133">Transmembrane helix</keyword>
<dbReference type="EMBL" id="BSYO01000036">
    <property type="protein sequence ID" value="GMH29147.1"/>
    <property type="molecule type" value="Genomic_DNA"/>
</dbReference>
<organism evidence="2 3">
    <name type="scientific">Nepenthes gracilis</name>
    <name type="common">Slender pitcher plant</name>
    <dbReference type="NCBI Taxonomy" id="150966"/>
    <lineage>
        <taxon>Eukaryota</taxon>
        <taxon>Viridiplantae</taxon>
        <taxon>Streptophyta</taxon>
        <taxon>Embryophyta</taxon>
        <taxon>Tracheophyta</taxon>
        <taxon>Spermatophyta</taxon>
        <taxon>Magnoliopsida</taxon>
        <taxon>eudicotyledons</taxon>
        <taxon>Gunneridae</taxon>
        <taxon>Pentapetalae</taxon>
        <taxon>Caryophyllales</taxon>
        <taxon>Nepenthaceae</taxon>
        <taxon>Nepenthes</taxon>
    </lineage>
</organism>
<protein>
    <submittedName>
        <fullName evidence="2">Uncharacterized protein</fullName>
    </submittedName>
</protein>
<name>A0AAD3TI12_NEPGR</name>
<comment type="caution">
    <text evidence="2">The sequence shown here is derived from an EMBL/GenBank/DDBJ whole genome shotgun (WGS) entry which is preliminary data.</text>
</comment>
<dbReference type="AlphaFoldDB" id="A0AAD3TI12"/>
<sequence length="100" mass="11724">MHHAVILSVMGLYILSRIRVISLFEEEEGDFFWGDPWTYVYCCCANVHVWSYMFLIYSSFIFYGLILLLYVGRQMMQFSGLHSEFLVPSLPVDVHSCLLK</sequence>
<gene>
    <name evidence="2" type="ORF">Nepgr_030990</name>
</gene>
<dbReference type="Proteomes" id="UP001279734">
    <property type="component" value="Unassembled WGS sequence"/>
</dbReference>
<evidence type="ECO:0000313" key="2">
    <source>
        <dbReference type="EMBL" id="GMH29147.1"/>
    </source>
</evidence>
<proteinExistence type="predicted"/>
<keyword evidence="1" id="KW-0472">Membrane</keyword>
<feature type="transmembrane region" description="Helical" evidence="1">
    <location>
        <begin position="47"/>
        <end position="71"/>
    </location>
</feature>
<evidence type="ECO:0000256" key="1">
    <source>
        <dbReference type="SAM" id="Phobius"/>
    </source>
</evidence>
<keyword evidence="3" id="KW-1185">Reference proteome</keyword>